<reference evidence="4" key="1">
    <citation type="submission" date="2015-12" db="EMBL/GenBank/DDBJ databases">
        <title>De novo transcriptome assembly of four potential Pierce s Disease insect vectors from Arizona vineyards.</title>
        <authorList>
            <person name="Tassone E.E."/>
        </authorList>
    </citation>
    <scope>NUCLEOTIDE SEQUENCE</scope>
</reference>
<feature type="domain" description="Helix-hairpin-helix DNA-binding motif class 1" evidence="3">
    <location>
        <begin position="190"/>
        <end position="209"/>
    </location>
</feature>
<dbReference type="SMART" id="SM00278">
    <property type="entry name" value="HhH1"/>
    <property type="match status" value="3"/>
</dbReference>
<dbReference type="AlphaFoldDB" id="A0A1B6CQC6"/>
<gene>
    <name evidence="4" type="ORF">g.10174</name>
</gene>
<dbReference type="InterPro" id="IPR003583">
    <property type="entry name" value="Hlx-hairpin-Hlx_DNA-bd_motif"/>
</dbReference>
<feature type="domain" description="Helix-hairpin-helix DNA-binding motif class 1" evidence="3">
    <location>
        <begin position="68"/>
        <end position="87"/>
    </location>
</feature>
<evidence type="ECO:0000313" key="4">
    <source>
        <dbReference type="EMBL" id="JAS15719.1"/>
    </source>
</evidence>
<name>A0A1B6CQC6_9HEMI</name>
<feature type="region of interest" description="Disordered" evidence="2">
    <location>
        <begin position="1"/>
        <end position="38"/>
    </location>
</feature>
<dbReference type="GO" id="GO:0005886">
    <property type="term" value="C:plasma membrane"/>
    <property type="evidence" value="ECO:0007669"/>
    <property type="project" value="TreeGrafter"/>
</dbReference>
<evidence type="ECO:0000256" key="2">
    <source>
        <dbReference type="SAM" id="MobiDB-lite"/>
    </source>
</evidence>
<dbReference type="GO" id="GO:0006281">
    <property type="term" value="P:DNA repair"/>
    <property type="evidence" value="ECO:0007669"/>
    <property type="project" value="InterPro"/>
</dbReference>
<organism evidence="4">
    <name type="scientific">Clastoptera arizonana</name>
    <name type="common">Arizona spittle bug</name>
    <dbReference type="NCBI Taxonomy" id="38151"/>
    <lineage>
        <taxon>Eukaryota</taxon>
        <taxon>Metazoa</taxon>
        <taxon>Ecdysozoa</taxon>
        <taxon>Arthropoda</taxon>
        <taxon>Hexapoda</taxon>
        <taxon>Insecta</taxon>
        <taxon>Pterygota</taxon>
        <taxon>Neoptera</taxon>
        <taxon>Paraneoptera</taxon>
        <taxon>Hemiptera</taxon>
        <taxon>Auchenorrhyncha</taxon>
        <taxon>Cercopoidea</taxon>
        <taxon>Clastopteridae</taxon>
        <taxon>Clastoptera</taxon>
    </lineage>
</organism>
<feature type="compositionally biased region" description="Polar residues" evidence="2">
    <location>
        <begin position="1"/>
        <end position="19"/>
    </location>
</feature>
<dbReference type="GO" id="GO:0003677">
    <property type="term" value="F:DNA binding"/>
    <property type="evidence" value="ECO:0007669"/>
    <property type="project" value="InterPro"/>
</dbReference>
<dbReference type="Pfam" id="PF12836">
    <property type="entry name" value="HHH_3"/>
    <property type="match status" value="2"/>
</dbReference>
<dbReference type="InterPro" id="IPR010994">
    <property type="entry name" value="RuvA_2-like"/>
</dbReference>
<dbReference type="Gene3D" id="3.60.10.10">
    <property type="entry name" value="Endonuclease/exonuclease/phosphatase"/>
    <property type="match status" value="1"/>
</dbReference>
<dbReference type="SUPFAM" id="SSF47781">
    <property type="entry name" value="RuvA domain 2-like"/>
    <property type="match status" value="2"/>
</dbReference>
<accession>A0A1B6CQC6</accession>
<dbReference type="InterPro" id="IPR051675">
    <property type="entry name" value="Endo/Exo/Phosphatase_dom_1"/>
</dbReference>
<evidence type="ECO:0000256" key="1">
    <source>
        <dbReference type="ARBA" id="ARBA00015260"/>
    </source>
</evidence>
<dbReference type="PANTHER" id="PTHR21180">
    <property type="entry name" value="ENDONUCLEASE/EXONUCLEASE/PHOSPHATASE FAMILY DOMAIN-CONTAINING PROTEIN 1"/>
    <property type="match status" value="1"/>
</dbReference>
<sequence>MKKEMGQNNSLPTNFQQFKKTSKGSLRRSFSCKSTRSRSHQGSLSATFNFNNTNITGNHLNINTASEEELMTLPGISRTLAKNIVEHREVIGRFKKIEDLALVSGVGADRLNLIRPEICVHHKITSSSFSSSNAPSVDSLISNNDSSRTLTIDINSGNVFSFMSLNGINQELAANIVDYRERRGYFNNFDDLLKVRGMNIRLLEAIRPHLIIGPPHSPTTSSKQISNRSVFSKKFALTTSRFSGERKMQSNGYTPINDIFELLSSFSQRPIVEEVFDNAADGHQVLRLASWNLHSMNEEKSDNPGVREVICRTLLENRFSLVAVQEVESIAALEKLILELNYPKLRKVVEWRGKCHHWKYGTLASLSDSQKIGCAFIYDSQSGLNIEDIKMLPHEDNLVSSLAKFTIGASTVTILNIHYTKEGKIQEYIKLIQNMKPDIILGDFTKLQDTELELEDFTRIFSKPTFTNSINSNVVQFRDNIFLNKCVLSKYSGISGVVRQGLEHLAIPRGWSWGGPASEHCPIWCELYV</sequence>
<dbReference type="EMBL" id="GEDC01021579">
    <property type="protein sequence ID" value="JAS15719.1"/>
    <property type="molecule type" value="Transcribed_RNA"/>
</dbReference>
<dbReference type="InterPro" id="IPR036691">
    <property type="entry name" value="Endo/exonu/phosph_ase_sf"/>
</dbReference>
<protein>
    <recommendedName>
        <fullName evidence="1">Endonuclease/exonuclease/phosphatase family domain-containing protein 1</fullName>
    </recommendedName>
</protein>
<feature type="domain" description="Helix-hairpin-helix DNA-binding motif class 1" evidence="3">
    <location>
        <begin position="160"/>
        <end position="179"/>
    </location>
</feature>
<dbReference type="PANTHER" id="PTHR21180:SF32">
    <property type="entry name" value="ENDONUCLEASE_EXONUCLEASE_PHOSPHATASE FAMILY DOMAIN-CONTAINING PROTEIN 1"/>
    <property type="match status" value="1"/>
</dbReference>
<dbReference type="SUPFAM" id="SSF56219">
    <property type="entry name" value="DNase I-like"/>
    <property type="match status" value="1"/>
</dbReference>
<proteinExistence type="predicted"/>
<evidence type="ECO:0000259" key="3">
    <source>
        <dbReference type="SMART" id="SM00278"/>
    </source>
</evidence>
<dbReference type="Gene3D" id="1.10.150.320">
    <property type="entry name" value="Photosystem II 12 kDa extrinsic protein"/>
    <property type="match status" value="2"/>
</dbReference>